<keyword evidence="1" id="KW-0812">Transmembrane</keyword>
<keyword evidence="3" id="KW-1185">Reference proteome</keyword>
<dbReference type="Proteomes" id="UP000784294">
    <property type="component" value="Unassembled WGS sequence"/>
</dbReference>
<dbReference type="AlphaFoldDB" id="A0A3S5BXB9"/>
<keyword evidence="1" id="KW-0472">Membrane</keyword>
<feature type="transmembrane region" description="Helical" evidence="1">
    <location>
        <begin position="47"/>
        <end position="65"/>
    </location>
</feature>
<sequence>MKSQLRWSKNELDPKDLEAMAPDASSNLSSNLLLLFEVAVYRPDASGAWIIAMIVFALHAFLGAASDHLEGLDSDSRLGRREEDQKSRSWLENCKQASITLADTSLLAAPLPSPSSSPLSFASHARSSTDAAFGLAWSRVWLFGLSLLLSGGHLIITLALGLLETDFFSAGLRPSDYNDPRSESGIMALAAQAAWWLGLGDRGGVAAVPDKGLLTQLQQDALMRSSSDSPVWAFSSSGLIWLQLGCIAEADSNRGLKPNESASLNWRTGPTALEWWTDIKGRLWRVVCLFIDPNIYIYI</sequence>
<evidence type="ECO:0000313" key="2">
    <source>
        <dbReference type="EMBL" id="VEL22848.1"/>
    </source>
</evidence>
<proteinExistence type="predicted"/>
<gene>
    <name evidence="2" type="ORF">PXEA_LOCUS16288</name>
</gene>
<evidence type="ECO:0000313" key="3">
    <source>
        <dbReference type="Proteomes" id="UP000784294"/>
    </source>
</evidence>
<comment type="caution">
    <text evidence="2">The sequence shown here is derived from an EMBL/GenBank/DDBJ whole genome shotgun (WGS) entry which is preliminary data.</text>
</comment>
<dbReference type="EMBL" id="CAAALY010058697">
    <property type="protein sequence ID" value="VEL22848.1"/>
    <property type="molecule type" value="Genomic_DNA"/>
</dbReference>
<protein>
    <submittedName>
        <fullName evidence="2">Uncharacterized protein</fullName>
    </submittedName>
</protein>
<feature type="transmembrane region" description="Helical" evidence="1">
    <location>
        <begin position="140"/>
        <end position="163"/>
    </location>
</feature>
<accession>A0A3S5BXB9</accession>
<evidence type="ECO:0000256" key="1">
    <source>
        <dbReference type="SAM" id="Phobius"/>
    </source>
</evidence>
<keyword evidence="1" id="KW-1133">Transmembrane helix</keyword>
<organism evidence="2 3">
    <name type="scientific">Protopolystoma xenopodis</name>
    <dbReference type="NCBI Taxonomy" id="117903"/>
    <lineage>
        <taxon>Eukaryota</taxon>
        <taxon>Metazoa</taxon>
        <taxon>Spiralia</taxon>
        <taxon>Lophotrochozoa</taxon>
        <taxon>Platyhelminthes</taxon>
        <taxon>Monogenea</taxon>
        <taxon>Polyopisthocotylea</taxon>
        <taxon>Polystomatidea</taxon>
        <taxon>Polystomatidae</taxon>
        <taxon>Protopolystoma</taxon>
    </lineage>
</organism>
<name>A0A3S5BXB9_9PLAT</name>
<reference evidence="2" key="1">
    <citation type="submission" date="2018-11" db="EMBL/GenBank/DDBJ databases">
        <authorList>
            <consortium name="Pathogen Informatics"/>
        </authorList>
    </citation>
    <scope>NUCLEOTIDE SEQUENCE</scope>
</reference>